<evidence type="ECO:0000313" key="2">
    <source>
        <dbReference type="EMBL" id="OJG18611.1"/>
    </source>
</evidence>
<feature type="transmembrane region" description="Helical" evidence="1">
    <location>
        <begin position="31"/>
        <end position="47"/>
    </location>
</feature>
<evidence type="ECO:0000256" key="1">
    <source>
        <dbReference type="SAM" id="Phobius"/>
    </source>
</evidence>
<evidence type="ECO:0000313" key="3">
    <source>
        <dbReference type="Proteomes" id="UP000181884"/>
    </source>
</evidence>
<accession>A0A1L8RFP6</accession>
<reference evidence="2 3" key="1">
    <citation type="submission" date="2014-12" db="EMBL/GenBank/DDBJ databases">
        <title>Draft genome sequences of 29 type strains of Enterococci.</title>
        <authorList>
            <person name="Zhong Z."/>
            <person name="Sun Z."/>
            <person name="Liu W."/>
            <person name="Zhang W."/>
            <person name="Zhang H."/>
        </authorList>
    </citation>
    <scope>NUCLEOTIDE SEQUENCE [LARGE SCALE GENOMIC DNA]</scope>
    <source>
        <strain evidence="2 3">DSM 17029</strain>
    </source>
</reference>
<gene>
    <name evidence="2" type="ORF">RU97_GL002008</name>
</gene>
<protein>
    <submittedName>
        <fullName evidence="2">Uncharacterized protein</fullName>
    </submittedName>
</protein>
<feature type="transmembrane region" description="Helical" evidence="1">
    <location>
        <begin position="68"/>
        <end position="86"/>
    </location>
</feature>
<name>A0A1L8RFP6_9ENTE</name>
<organism evidence="2 3">
    <name type="scientific">Enterococcus canis</name>
    <dbReference type="NCBI Taxonomy" id="214095"/>
    <lineage>
        <taxon>Bacteria</taxon>
        <taxon>Bacillati</taxon>
        <taxon>Bacillota</taxon>
        <taxon>Bacilli</taxon>
        <taxon>Lactobacillales</taxon>
        <taxon>Enterococcaceae</taxon>
        <taxon>Enterococcus</taxon>
    </lineage>
</organism>
<proteinExistence type="predicted"/>
<keyword evidence="3" id="KW-1185">Reference proteome</keyword>
<dbReference type="Pfam" id="PF17247">
    <property type="entry name" value="DUF5316"/>
    <property type="match status" value="1"/>
</dbReference>
<keyword evidence="1" id="KW-1133">Transmembrane helix</keyword>
<dbReference type="AlphaFoldDB" id="A0A1L8RFP6"/>
<sequence>MKMKYLLTVFAATVVAGALHLFGLASLNRTLGLVLLVLGLILSGTLVSGNQQRANYYQDQQAPARPKLSYVLVLCCALPFLIISFFR</sequence>
<keyword evidence="1" id="KW-0812">Transmembrane</keyword>
<comment type="caution">
    <text evidence="2">The sequence shown here is derived from an EMBL/GenBank/DDBJ whole genome shotgun (WGS) entry which is preliminary data.</text>
</comment>
<dbReference type="EMBL" id="JXKH01000004">
    <property type="protein sequence ID" value="OJG18611.1"/>
    <property type="molecule type" value="Genomic_DNA"/>
</dbReference>
<dbReference type="InterPro" id="IPR035167">
    <property type="entry name" value="DUF5316"/>
</dbReference>
<dbReference type="Proteomes" id="UP000181884">
    <property type="component" value="Unassembled WGS sequence"/>
</dbReference>
<keyword evidence="1" id="KW-0472">Membrane</keyword>